<dbReference type="KEGG" id="ctc:CTC_01004"/>
<name>Q896J9_CLOTE</name>
<protein>
    <submittedName>
        <fullName evidence="3">Flavodoxin</fullName>
    </submittedName>
</protein>
<comment type="similarity">
    <text evidence="1">In the N-terminal section; belongs to the zinc metallo-hydrolase group 3 family.</text>
</comment>
<evidence type="ECO:0000313" key="4">
    <source>
        <dbReference type="Proteomes" id="UP000001412"/>
    </source>
</evidence>
<dbReference type="PANTHER" id="PTHR43717:SF1">
    <property type="entry name" value="ANAEROBIC NITRIC OXIDE REDUCTASE FLAVORUBREDOXIN"/>
    <property type="match status" value="1"/>
</dbReference>
<dbReference type="Gene3D" id="3.40.50.360">
    <property type="match status" value="1"/>
</dbReference>
<dbReference type="InterPro" id="IPR045761">
    <property type="entry name" value="ODP_dom"/>
</dbReference>
<dbReference type="PROSITE" id="PS50902">
    <property type="entry name" value="FLAVODOXIN_LIKE"/>
    <property type="match status" value="1"/>
</dbReference>
<dbReference type="Pfam" id="PF00258">
    <property type="entry name" value="Flavodoxin_1"/>
    <property type="match status" value="1"/>
</dbReference>
<dbReference type="GO" id="GO:0046872">
    <property type="term" value="F:metal ion binding"/>
    <property type="evidence" value="ECO:0007669"/>
    <property type="project" value="InterPro"/>
</dbReference>
<feature type="domain" description="Flavodoxin-like" evidence="2">
    <location>
        <begin position="256"/>
        <end position="394"/>
    </location>
</feature>
<gene>
    <name evidence="3" type="ordered locus">CTC_01004</name>
</gene>
<organism evidence="3 4">
    <name type="scientific">Clostridium tetani (strain Massachusetts / E88)</name>
    <dbReference type="NCBI Taxonomy" id="212717"/>
    <lineage>
        <taxon>Bacteria</taxon>
        <taxon>Bacillati</taxon>
        <taxon>Bacillota</taxon>
        <taxon>Clostridia</taxon>
        <taxon>Eubacteriales</taxon>
        <taxon>Clostridiaceae</taxon>
        <taxon>Clostridium</taxon>
    </lineage>
</organism>
<dbReference type="GO" id="GO:0016651">
    <property type="term" value="F:oxidoreductase activity, acting on NAD(P)H"/>
    <property type="evidence" value="ECO:0007669"/>
    <property type="project" value="UniProtKB-ARBA"/>
</dbReference>
<proteinExistence type="inferred from homology"/>
<dbReference type="PANTHER" id="PTHR43717">
    <property type="entry name" value="ANAEROBIC NITRIC OXIDE REDUCTASE FLAVORUBREDOXIN"/>
    <property type="match status" value="1"/>
</dbReference>
<dbReference type="InterPro" id="IPR001279">
    <property type="entry name" value="Metallo-B-lactamas"/>
</dbReference>
<dbReference type="CDD" id="cd07709">
    <property type="entry name" value="flavodiiron_proteins_MBL-fold"/>
    <property type="match status" value="1"/>
</dbReference>
<dbReference type="SUPFAM" id="SSF52218">
    <property type="entry name" value="Flavoproteins"/>
    <property type="match status" value="1"/>
</dbReference>
<dbReference type="Pfam" id="PF19583">
    <property type="entry name" value="ODP"/>
    <property type="match status" value="1"/>
</dbReference>
<keyword evidence="4" id="KW-1185">Reference proteome</keyword>
<dbReference type="SUPFAM" id="SSF56281">
    <property type="entry name" value="Metallo-hydrolase/oxidoreductase"/>
    <property type="match status" value="1"/>
</dbReference>
<dbReference type="PIRSF" id="PIRSF005243">
    <property type="entry name" value="ROO"/>
    <property type="match status" value="1"/>
</dbReference>
<dbReference type="STRING" id="212717.CTC_01004"/>
<dbReference type="HOGENOM" id="CLU_017490_2_1_9"/>
<evidence type="ECO:0000313" key="3">
    <source>
        <dbReference type="EMBL" id="AAO35591.1"/>
    </source>
</evidence>
<dbReference type="Gene3D" id="3.60.15.10">
    <property type="entry name" value="Ribonuclease Z/Hydroxyacylglutathione hydrolase-like"/>
    <property type="match status" value="1"/>
</dbReference>
<reference evidence="3 4" key="1">
    <citation type="journal article" date="2003" name="Proc. Natl. Acad. Sci. U.S.A.">
        <title>The genome sequence of Clostridium tetani, the causative agent of tetanus disease.</title>
        <authorList>
            <person name="Brueggemann H."/>
            <person name="Baumer S."/>
            <person name="Fricke W.F."/>
            <person name="Wiezer A."/>
            <person name="Liesegang H."/>
            <person name="Decker I."/>
            <person name="Herzberg C."/>
            <person name="Martinez-Arias R."/>
            <person name="Merkl R."/>
            <person name="Henne A."/>
            <person name="Gottschalk G."/>
        </authorList>
    </citation>
    <scope>NUCLEOTIDE SEQUENCE [LARGE SCALE GENOMIC DNA]</scope>
    <source>
        <strain evidence="4">Massachusetts / E88</strain>
    </source>
</reference>
<evidence type="ECO:0000259" key="2">
    <source>
        <dbReference type="PROSITE" id="PS50902"/>
    </source>
</evidence>
<dbReference type="InterPro" id="IPR029039">
    <property type="entry name" value="Flavoprotein-like_sf"/>
</dbReference>
<sequence length="397" mass="45156">MIGGYNMSSFKIRDNIYSVGVKDPDLRVFDIIMETNGGTTYNSYLIDDEKVAIIDTVKDGFYDKFYSNIKEVIGERKVDYIIVQHTELDHSGSLINLLRDYPEAQVICSMAASVYLKNILNKEFNHQVAPKELSLGNTTLNFITAPNLHWPDTMFTYVPEKKALFTCDFLGAHYCPSTNIFDGESEDSYEEMVYYFDVIMSPFKKFVLAGLDKIKDLDFDLVCTSHGTVHTKENIKKYMNMYREFATGNNEEEKKIEIFYISAYNQTKAVADYFYKQLNNMGIKADIHEITESGIDKCAELIEKSKGFLIGSPTINQDAVKPVWDVLSLVSPIVNRGKPAGAFGSFGWSGEGVPMMTERLKSLKLKVVEEGFKFKFVPSSEDYKNADTFLEDFKNLL</sequence>
<dbReference type="GO" id="GO:0010181">
    <property type="term" value="F:FMN binding"/>
    <property type="evidence" value="ECO:0007669"/>
    <property type="project" value="InterPro"/>
</dbReference>
<dbReference type="EMBL" id="AE015927">
    <property type="protein sequence ID" value="AAO35591.1"/>
    <property type="molecule type" value="Genomic_DNA"/>
</dbReference>
<dbReference type="InterPro" id="IPR036866">
    <property type="entry name" value="RibonucZ/Hydroxyglut_hydro"/>
</dbReference>
<accession>Q896J9</accession>
<dbReference type="AlphaFoldDB" id="Q896J9"/>
<dbReference type="InterPro" id="IPR008254">
    <property type="entry name" value="Flavodoxin/NO_synth"/>
</dbReference>
<dbReference type="GO" id="GO:0009055">
    <property type="term" value="F:electron transfer activity"/>
    <property type="evidence" value="ECO:0007669"/>
    <property type="project" value="InterPro"/>
</dbReference>
<dbReference type="Proteomes" id="UP000001412">
    <property type="component" value="Chromosome"/>
</dbReference>
<dbReference type="SMART" id="SM00849">
    <property type="entry name" value="Lactamase_B"/>
    <property type="match status" value="1"/>
</dbReference>
<evidence type="ECO:0000256" key="1">
    <source>
        <dbReference type="ARBA" id="ARBA00007121"/>
    </source>
</evidence>
<dbReference type="InterPro" id="IPR016440">
    <property type="entry name" value="Rubredoxin-O_OxRdtase"/>
</dbReference>